<sequence>WAILSLFLWSPLNPSKGKPLLLLARSDSFYGRIGASYHRESRLEELLADLLVRTESRNDDTRSIAKNVKTNADAIYECLGQMMAEHPTSCSLKHGNFVAASPLNKDKDNITKTPSRNATRYPNQPITSLERQRLFSALPTILTKLALSDRPCAHEAPSGLVWGSLCLSPNRLTVHSVNRDEIESRKTGDFDRRLCFSSGTTAIHANPLKSTRRAFQVPSRKPLGTACPAATAR</sequence>
<comment type="caution">
    <text evidence="1">The sequence shown here is derived from an EMBL/GenBank/DDBJ whole genome shotgun (WGS) entry which is preliminary data.</text>
</comment>
<accession>A0A9Q9U8J7</accession>
<name>A0A9Q9U8J7_FUSFU</name>
<evidence type="ECO:0000313" key="2">
    <source>
        <dbReference type="Proteomes" id="UP000760494"/>
    </source>
</evidence>
<feature type="non-terminal residue" evidence="1">
    <location>
        <position position="1"/>
    </location>
</feature>
<proteinExistence type="predicted"/>
<reference evidence="1" key="1">
    <citation type="submission" date="2019-05" db="EMBL/GenBank/DDBJ databases">
        <authorList>
            <person name="Piombo E."/>
        </authorList>
    </citation>
    <scope>NUCLEOTIDE SEQUENCE</scope>
    <source>
        <strain evidence="1">C2S</strain>
    </source>
</reference>
<protein>
    <submittedName>
        <fullName evidence="1">Uncharacterized protein</fullName>
    </submittedName>
</protein>
<dbReference type="AlphaFoldDB" id="A0A9Q9U8J7"/>
<organism evidence="1 2">
    <name type="scientific">Fusarium fujikuroi</name>
    <name type="common">Bakanae and foot rot disease fungus</name>
    <name type="synonym">Gibberella fujikuroi</name>
    <dbReference type="NCBI Taxonomy" id="5127"/>
    <lineage>
        <taxon>Eukaryota</taxon>
        <taxon>Fungi</taxon>
        <taxon>Dikarya</taxon>
        <taxon>Ascomycota</taxon>
        <taxon>Pezizomycotina</taxon>
        <taxon>Sordariomycetes</taxon>
        <taxon>Hypocreomycetidae</taxon>
        <taxon>Hypocreales</taxon>
        <taxon>Nectriaceae</taxon>
        <taxon>Fusarium</taxon>
        <taxon>Fusarium fujikuroi species complex</taxon>
    </lineage>
</organism>
<feature type="non-terminal residue" evidence="1">
    <location>
        <position position="233"/>
    </location>
</feature>
<dbReference type="Proteomes" id="UP000760494">
    <property type="component" value="Unassembled WGS sequence"/>
</dbReference>
<gene>
    <name evidence="1" type="ORF">C2S_4307</name>
</gene>
<evidence type="ECO:0000313" key="1">
    <source>
        <dbReference type="EMBL" id="VTT61036.1"/>
    </source>
</evidence>
<dbReference type="EMBL" id="CABFJX010000057">
    <property type="protein sequence ID" value="VTT61036.1"/>
    <property type="molecule type" value="Genomic_DNA"/>
</dbReference>